<sequence>MVNLGELLVGKDPERTCTYTSVTTAEAAFTNTPINKLNVECLEKILKNFTNESTTLYQCILVNRLWCHVAIPLLWSNPFEYLKVQKYDHGWQLIRTYLNCLPDNEKHIVNKWILPSDLQKTLFDYPTFLKCLDTFGFQEAMTKWKRYHWKTVWERLGHFDLDKAIGDILFRRCNGLDSLCIIFFSYTQNIAYFEEPSNALKRLQTCKIIHDLQGRYYNYVENREQVTLVENFDVITKYAHNIKYLEIILPVNRTRETGYQLVKLLKIQRNLEEFVIREFWNPADTNAIYDSLEGQSQHLRSLSFIRFTHFHEKLAILLNSCPNLEILRFLEPDVRYYSKIPPLNCRLKNFCVWGKPMISQFVVIPDISFRLDIIRSIIESSASTLKKLALGTFTEELCLAVIQCLNLNSLIIQAKEDISGILPEYLSKSGLQQLTLFGRHEHYFNRDTILEFSESLPKCLLQLDLLLEILPKDLEFLFLHCESPLKKISLYHQQNILEQNIPEFLTNYIDHLKHFIELRYLIDNKVLGEVYLEPILEALTVIPRIKIVLGKRHFYPYYFQDTGYF</sequence>
<accession>A0A9N8W6N6</accession>
<reference evidence="1" key="1">
    <citation type="submission" date="2021-06" db="EMBL/GenBank/DDBJ databases">
        <authorList>
            <person name="Kallberg Y."/>
            <person name="Tangrot J."/>
            <person name="Rosling A."/>
        </authorList>
    </citation>
    <scope>NUCLEOTIDE SEQUENCE</scope>
    <source>
        <strain evidence="1">UK204</strain>
    </source>
</reference>
<keyword evidence="2" id="KW-1185">Reference proteome</keyword>
<evidence type="ECO:0000313" key="1">
    <source>
        <dbReference type="EMBL" id="CAG8475565.1"/>
    </source>
</evidence>
<name>A0A9N8W6N6_9GLOM</name>
<comment type="caution">
    <text evidence="1">The sequence shown here is derived from an EMBL/GenBank/DDBJ whole genome shotgun (WGS) entry which is preliminary data.</text>
</comment>
<organism evidence="1 2">
    <name type="scientific">Funneliformis caledonium</name>
    <dbReference type="NCBI Taxonomy" id="1117310"/>
    <lineage>
        <taxon>Eukaryota</taxon>
        <taxon>Fungi</taxon>
        <taxon>Fungi incertae sedis</taxon>
        <taxon>Mucoromycota</taxon>
        <taxon>Glomeromycotina</taxon>
        <taxon>Glomeromycetes</taxon>
        <taxon>Glomerales</taxon>
        <taxon>Glomeraceae</taxon>
        <taxon>Funneliformis</taxon>
    </lineage>
</organism>
<dbReference type="OrthoDB" id="2330771at2759"/>
<gene>
    <name evidence="1" type="ORF">FCALED_LOCUS2449</name>
</gene>
<evidence type="ECO:0000313" key="2">
    <source>
        <dbReference type="Proteomes" id="UP000789570"/>
    </source>
</evidence>
<protein>
    <submittedName>
        <fullName evidence="1">7626_t:CDS:1</fullName>
    </submittedName>
</protein>
<dbReference type="Proteomes" id="UP000789570">
    <property type="component" value="Unassembled WGS sequence"/>
</dbReference>
<dbReference type="EMBL" id="CAJVPQ010000370">
    <property type="protein sequence ID" value="CAG8475565.1"/>
    <property type="molecule type" value="Genomic_DNA"/>
</dbReference>
<dbReference type="AlphaFoldDB" id="A0A9N8W6N6"/>
<proteinExistence type="predicted"/>